<organism evidence="1">
    <name type="scientific">Magallana gigas</name>
    <name type="common">Pacific oyster</name>
    <name type="synonym">Crassostrea gigas</name>
    <dbReference type="NCBI Taxonomy" id="29159"/>
    <lineage>
        <taxon>Eukaryota</taxon>
        <taxon>Metazoa</taxon>
        <taxon>Spiralia</taxon>
        <taxon>Lophotrochozoa</taxon>
        <taxon>Mollusca</taxon>
        <taxon>Bivalvia</taxon>
        <taxon>Autobranchia</taxon>
        <taxon>Pteriomorphia</taxon>
        <taxon>Ostreida</taxon>
        <taxon>Ostreoidea</taxon>
        <taxon>Ostreidae</taxon>
        <taxon>Magallana</taxon>
    </lineage>
</organism>
<dbReference type="AlphaFoldDB" id="K1QQ62"/>
<protein>
    <submittedName>
        <fullName evidence="1">Polycystic kidney disease protein 1-like 2</fullName>
    </submittedName>
</protein>
<dbReference type="GO" id="GO:0050982">
    <property type="term" value="P:detection of mechanical stimulus"/>
    <property type="evidence" value="ECO:0007669"/>
    <property type="project" value="TreeGrafter"/>
</dbReference>
<dbReference type="EMBL" id="JH818368">
    <property type="protein sequence ID" value="EKC33319.1"/>
    <property type="molecule type" value="Genomic_DNA"/>
</dbReference>
<dbReference type="PANTHER" id="PTHR10877">
    <property type="entry name" value="POLYCYSTIN FAMILY MEMBER"/>
    <property type="match status" value="1"/>
</dbReference>
<name>K1QQ62_MAGGI</name>
<proteinExistence type="predicted"/>
<gene>
    <name evidence="1" type="ORF">CGI_10014310</name>
</gene>
<dbReference type="PANTHER" id="PTHR10877:SF194">
    <property type="entry name" value="LOCATION OF VULVA DEFECTIVE 1"/>
    <property type="match status" value="1"/>
</dbReference>
<dbReference type="GO" id="GO:0016020">
    <property type="term" value="C:membrane"/>
    <property type="evidence" value="ECO:0007669"/>
    <property type="project" value="TreeGrafter"/>
</dbReference>
<reference evidence="1" key="1">
    <citation type="journal article" date="2012" name="Nature">
        <title>The oyster genome reveals stress adaptation and complexity of shell formation.</title>
        <authorList>
            <person name="Zhang G."/>
            <person name="Fang X."/>
            <person name="Guo X."/>
            <person name="Li L."/>
            <person name="Luo R."/>
            <person name="Xu F."/>
            <person name="Yang P."/>
            <person name="Zhang L."/>
            <person name="Wang X."/>
            <person name="Qi H."/>
            <person name="Xiong Z."/>
            <person name="Que H."/>
            <person name="Xie Y."/>
            <person name="Holland P.W."/>
            <person name="Paps J."/>
            <person name="Zhu Y."/>
            <person name="Wu F."/>
            <person name="Chen Y."/>
            <person name="Wang J."/>
            <person name="Peng C."/>
            <person name="Meng J."/>
            <person name="Yang L."/>
            <person name="Liu J."/>
            <person name="Wen B."/>
            <person name="Zhang N."/>
            <person name="Huang Z."/>
            <person name="Zhu Q."/>
            <person name="Feng Y."/>
            <person name="Mount A."/>
            <person name="Hedgecock D."/>
            <person name="Xu Z."/>
            <person name="Liu Y."/>
            <person name="Domazet-Loso T."/>
            <person name="Du Y."/>
            <person name="Sun X."/>
            <person name="Zhang S."/>
            <person name="Liu B."/>
            <person name="Cheng P."/>
            <person name="Jiang X."/>
            <person name="Li J."/>
            <person name="Fan D."/>
            <person name="Wang W."/>
            <person name="Fu W."/>
            <person name="Wang T."/>
            <person name="Wang B."/>
            <person name="Zhang J."/>
            <person name="Peng Z."/>
            <person name="Li Y."/>
            <person name="Li N."/>
            <person name="Wang J."/>
            <person name="Chen M."/>
            <person name="He Y."/>
            <person name="Tan F."/>
            <person name="Song X."/>
            <person name="Zheng Q."/>
            <person name="Huang R."/>
            <person name="Yang H."/>
            <person name="Du X."/>
            <person name="Chen L."/>
            <person name="Yang M."/>
            <person name="Gaffney P.M."/>
            <person name="Wang S."/>
            <person name="Luo L."/>
            <person name="She Z."/>
            <person name="Ming Y."/>
            <person name="Huang W."/>
            <person name="Zhang S."/>
            <person name="Huang B."/>
            <person name="Zhang Y."/>
            <person name="Qu T."/>
            <person name="Ni P."/>
            <person name="Miao G."/>
            <person name="Wang J."/>
            <person name="Wang Q."/>
            <person name="Steinberg C.E."/>
            <person name="Wang H."/>
            <person name="Li N."/>
            <person name="Qian L."/>
            <person name="Zhang G."/>
            <person name="Li Y."/>
            <person name="Yang H."/>
            <person name="Liu X."/>
            <person name="Wang J."/>
            <person name="Yin Y."/>
            <person name="Wang J."/>
        </authorList>
    </citation>
    <scope>NUCLEOTIDE SEQUENCE [LARGE SCALE GENOMIC DNA]</scope>
    <source>
        <strain evidence="1">05x7-T-G4-1.051#20</strain>
    </source>
</reference>
<accession>K1QQ62</accession>
<dbReference type="HOGENOM" id="CLU_510253_0_0_1"/>
<dbReference type="InParanoid" id="K1QQ62"/>
<dbReference type="InterPro" id="IPR051223">
    <property type="entry name" value="Polycystin"/>
</dbReference>
<dbReference type="GO" id="GO:0005262">
    <property type="term" value="F:calcium channel activity"/>
    <property type="evidence" value="ECO:0007669"/>
    <property type="project" value="TreeGrafter"/>
</dbReference>
<sequence>MLSKLQETNSSTFAWVETTSNAFGNVLNSCFRCIETAYCLFHKSHYEGEDSIFHSSSTAIEQTTTGLINLMNSLVVNTVPDDILNTSDATIASSSTASSRLYVEYLFHVNVDQAYEYAENSTLTPEERVGMFYMRARISQIELEKKRKVSEQSGRDLNDAIESLATSLLSVECNGCSRSYSKDSIVLHIQSDTVEAIYNTSLDSNLTLNFGDIPKDTVVKLATTELDRNIYLYDHSTTAALITSPVQKILADKTSIFVVTIKQPVTTDFSDVKVTVPTFISEDASGFFYHTFLYRNLGDYACFHIVQVHPRLNEKYDVYLRVADFPTIFQYDAIAEVTINRDYMACIPPQKINSVGIIHIGLKPTPTPSTGPFTYNNETYTDPRLNPYRLMVISSSCNTWNEGTEKWRSDSCLMDWYPNKGEVSCECSGENGLTFANSFYVAPNTIDFSTVFLKFSPKDQAAVLAIFILVIVLYVILMIWGRHQDKKDIVKWGVTPLIDNFVDDTYYYLITVYTGMRRGGWHSVSGQIYSGWGG</sequence>
<evidence type="ECO:0000313" key="1">
    <source>
        <dbReference type="EMBL" id="EKC33319.1"/>
    </source>
</evidence>